<sequence length="55" mass="6042">MAWSGRGTLPGNNTHFPLSKPTQPIHSDTLESFPVEECRVGVLINVLGRTHTRSV</sequence>
<keyword evidence="2" id="KW-1185">Reference proteome</keyword>
<protein>
    <submittedName>
        <fullName evidence="1">Uncharacterized protein</fullName>
    </submittedName>
</protein>
<evidence type="ECO:0000313" key="2">
    <source>
        <dbReference type="Proteomes" id="UP001157502"/>
    </source>
</evidence>
<proteinExistence type="predicted"/>
<dbReference type="EMBL" id="CM055752">
    <property type="protein sequence ID" value="KAJ7992004.1"/>
    <property type="molecule type" value="Genomic_DNA"/>
</dbReference>
<reference evidence="1" key="1">
    <citation type="submission" date="2021-05" db="EMBL/GenBank/DDBJ databases">
        <authorList>
            <person name="Pan Q."/>
            <person name="Jouanno E."/>
            <person name="Zahm M."/>
            <person name="Klopp C."/>
            <person name="Cabau C."/>
            <person name="Louis A."/>
            <person name="Berthelot C."/>
            <person name="Parey E."/>
            <person name="Roest Crollius H."/>
            <person name="Montfort J."/>
            <person name="Robinson-Rechavi M."/>
            <person name="Bouchez O."/>
            <person name="Lampietro C."/>
            <person name="Lopez Roques C."/>
            <person name="Donnadieu C."/>
            <person name="Postlethwait J."/>
            <person name="Bobe J."/>
            <person name="Dillon D."/>
            <person name="Chandos A."/>
            <person name="von Hippel F."/>
            <person name="Guiguen Y."/>
        </authorList>
    </citation>
    <scope>NUCLEOTIDE SEQUENCE</scope>
    <source>
        <strain evidence="1">YG-Jan2019</strain>
    </source>
</reference>
<comment type="caution">
    <text evidence="1">The sequence shown here is derived from an EMBL/GenBank/DDBJ whole genome shotgun (WGS) entry which is preliminary data.</text>
</comment>
<dbReference type="Proteomes" id="UP001157502">
    <property type="component" value="Chromosome 25"/>
</dbReference>
<evidence type="ECO:0000313" key="1">
    <source>
        <dbReference type="EMBL" id="KAJ7992004.1"/>
    </source>
</evidence>
<gene>
    <name evidence="1" type="ORF">DPEC_G00274090</name>
</gene>
<accession>A0ACC2FKV3</accession>
<name>A0ACC2FKV3_DALPE</name>
<organism evidence="1 2">
    <name type="scientific">Dallia pectoralis</name>
    <name type="common">Alaska blackfish</name>
    <dbReference type="NCBI Taxonomy" id="75939"/>
    <lineage>
        <taxon>Eukaryota</taxon>
        <taxon>Metazoa</taxon>
        <taxon>Chordata</taxon>
        <taxon>Craniata</taxon>
        <taxon>Vertebrata</taxon>
        <taxon>Euteleostomi</taxon>
        <taxon>Actinopterygii</taxon>
        <taxon>Neopterygii</taxon>
        <taxon>Teleostei</taxon>
        <taxon>Protacanthopterygii</taxon>
        <taxon>Esociformes</taxon>
        <taxon>Umbridae</taxon>
        <taxon>Dallia</taxon>
    </lineage>
</organism>